<evidence type="ECO:0000256" key="2">
    <source>
        <dbReference type="PROSITE-ProRule" id="PRU01091"/>
    </source>
</evidence>
<dbReference type="PANTHER" id="PTHR47691">
    <property type="entry name" value="REGULATOR-RELATED"/>
    <property type="match status" value="1"/>
</dbReference>
<dbReference type="InterPro" id="IPR036388">
    <property type="entry name" value="WH-like_DNA-bd_sf"/>
</dbReference>
<dbReference type="InterPro" id="IPR058852">
    <property type="entry name" value="HTH_77"/>
</dbReference>
<dbReference type="GO" id="GO:0003677">
    <property type="term" value="F:DNA binding"/>
    <property type="evidence" value="ECO:0007669"/>
    <property type="project" value="UniProtKB-UniRule"/>
</dbReference>
<dbReference type="InterPro" id="IPR003593">
    <property type="entry name" value="AAA+_ATPase"/>
</dbReference>
<gene>
    <name evidence="4" type="ORF">C0V82_20710</name>
</gene>
<dbReference type="Gene3D" id="3.40.50.300">
    <property type="entry name" value="P-loop containing nucleotide triphosphate hydrolases"/>
    <property type="match status" value="1"/>
</dbReference>
<dbReference type="CDD" id="cd00383">
    <property type="entry name" value="trans_reg_C"/>
    <property type="match status" value="1"/>
</dbReference>
<dbReference type="Pfam" id="PF25872">
    <property type="entry name" value="HTH_77"/>
    <property type="match status" value="1"/>
</dbReference>
<dbReference type="GO" id="GO:0000160">
    <property type="term" value="P:phosphorelay signal transduction system"/>
    <property type="evidence" value="ECO:0007669"/>
    <property type="project" value="InterPro"/>
</dbReference>
<evidence type="ECO:0000259" key="3">
    <source>
        <dbReference type="PROSITE" id="PS51755"/>
    </source>
</evidence>
<dbReference type="EMBL" id="CP025612">
    <property type="protein sequence ID" value="AUN32735.1"/>
    <property type="molecule type" value="Genomic_DNA"/>
</dbReference>
<dbReference type="InterPro" id="IPR016032">
    <property type="entry name" value="Sig_transdc_resp-reg_C-effctor"/>
</dbReference>
<dbReference type="Pfam" id="PF00486">
    <property type="entry name" value="Trans_reg_C"/>
    <property type="match status" value="1"/>
</dbReference>
<accession>A0A2K9NK81</accession>
<protein>
    <submittedName>
        <fullName evidence="4">Transcriptional regulator</fullName>
    </submittedName>
</protein>
<keyword evidence="5" id="KW-1185">Reference proteome</keyword>
<dbReference type="InterPro" id="IPR001867">
    <property type="entry name" value="OmpR/PhoB-type_DNA-bd"/>
</dbReference>
<dbReference type="SMART" id="SM00862">
    <property type="entry name" value="Trans_reg_C"/>
    <property type="match status" value="1"/>
</dbReference>
<dbReference type="AlphaFoldDB" id="A0A2K9NK81"/>
<name>A0A2K9NK81_9PROT</name>
<evidence type="ECO:0000313" key="5">
    <source>
        <dbReference type="Proteomes" id="UP000234752"/>
    </source>
</evidence>
<sequence length="941" mass="102501">MVGVDAFTHYDGVHAATLSCTAPGGWMEPQGLSFGEFQLLPERRLLLRGGCPVRIGSRAFDLLITLAGRSGEVVAKEELIARTWPGTFVDEANLRVHIGTLRKSLGDDPAGGRYITNVPGRGYCFVAPVRGMADQRPPPPPTMPVATSPISGNLPVSVTRLVGRQEVVDNLVTLLSQQRLVTIVGPGGMGKTTVAVAVARRAAKPGGILFVDLAPVAEPAAVAGALATLLGLTDRSVDLAGNLVEQLRDRALLLVLDNCEHVIEGAAALAEILLSRLPSLTILATSREPLRAAGEWVQRLRPLDVPPEGNVLAADAMGYAAVQLFVERASACLGGYALKDTDAPAVAEICRRLDGIALAIELAAGHLDTTSIAGLAASLDDCFRVLTRGRRTALPRHQTLRATLDWSYRTLPAVGQRLLRHLSVFNGVFTAALVAAILPPDEEMEIDEALAELAAKSLLTVERGQAEARYRLLDTTRAYARIKLEGAGEADAMRRRHATHYRAVFEQAEAEWETKPTPVWLSTYIGHVDNLRAALDWAFSSDGDPSIGIGITVAAVPFWFALLQVEECHARVHRALELLEIPAYQNERQRMKLYAALGWQQMRASTVQPHGAAAWQRTLDIATRLNDADYQSRALWALWVDRTNDGQPRAALAMAERFAMLAAQQQDEADIAIADRMRARSLLFQGRFAEARASIDRMLERYTPPVNRAHTVRFQYEQRSVARITLARLLWMQGHPVEAMQEVEATIAEVAEMGHELTLAHVLSDAACAIALLNDDLEKASQFISLLQHVTKVHSLDVWNTYADGFAGELLIRQDEVADGLSLVESALERLRQTRFVLYETALVLAQARGLNLIGRSVEALAVVDAALDRCACSGEAWYLAELHRERGELLAALSDYGGAEAALNNALNIAQEQHAIGWQVRAIASLTRFSGCQRRSQCAQ</sequence>
<dbReference type="SUPFAM" id="SSF46894">
    <property type="entry name" value="C-terminal effector domain of the bipartite response regulators"/>
    <property type="match status" value="1"/>
</dbReference>
<dbReference type="Pfam" id="PF13401">
    <property type="entry name" value="AAA_22"/>
    <property type="match status" value="1"/>
</dbReference>
<dbReference type="Gene3D" id="1.10.10.10">
    <property type="entry name" value="Winged helix-like DNA-binding domain superfamily/Winged helix DNA-binding domain"/>
    <property type="match status" value="1"/>
</dbReference>
<feature type="DNA-binding region" description="OmpR/PhoB-type" evidence="2">
    <location>
        <begin position="29"/>
        <end position="127"/>
    </location>
</feature>
<dbReference type="KEGG" id="ncb:C0V82_20710"/>
<dbReference type="SMART" id="SM00382">
    <property type="entry name" value="AAA"/>
    <property type="match status" value="1"/>
</dbReference>
<dbReference type="Gene3D" id="1.25.40.10">
    <property type="entry name" value="Tetratricopeptide repeat domain"/>
    <property type="match status" value="1"/>
</dbReference>
<feature type="domain" description="OmpR/PhoB-type" evidence="3">
    <location>
        <begin position="29"/>
        <end position="127"/>
    </location>
</feature>
<dbReference type="GO" id="GO:0016887">
    <property type="term" value="F:ATP hydrolysis activity"/>
    <property type="evidence" value="ECO:0007669"/>
    <property type="project" value="InterPro"/>
</dbReference>
<keyword evidence="1 2" id="KW-0238">DNA-binding</keyword>
<reference evidence="4 5" key="1">
    <citation type="submission" date="2017-12" db="EMBL/GenBank/DDBJ databases">
        <title>Genomes of bacteria within cyanobacterial aggregates.</title>
        <authorList>
            <person name="Cai H."/>
        </authorList>
    </citation>
    <scope>NUCLEOTIDE SEQUENCE [LARGE SCALE GENOMIC DNA]</scope>
    <source>
        <strain evidence="4 5">TH16</strain>
    </source>
</reference>
<dbReference type="PRINTS" id="PR00364">
    <property type="entry name" value="DISEASERSIST"/>
</dbReference>
<dbReference type="Proteomes" id="UP000234752">
    <property type="component" value="Chromosome eg_2"/>
</dbReference>
<dbReference type="InterPro" id="IPR049945">
    <property type="entry name" value="AAA_22"/>
</dbReference>
<dbReference type="PROSITE" id="PS51755">
    <property type="entry name" value="OMPR_PHOB"/>
    <property type="match status" value="1"/>
</dbReference>
<proteinExistence type="predicted"/>
<dbReference type="GO" id="GO:0006355">
    <property type="term" value="P:regulation of DNA-templated transcription"/>
    <property type="evidence" value="ECO:0007669"/>
    <property type="project" value="InterPro"/>
</dbReference>
<organism evidence="4 5">
    <name type="scientific">Niveispirillum cyanobacteriorum</name>
    <dbReference type="NCBI Taxonomy" id="1612173"/>
    <lineage>
        <taxon>Bacteria</taxon>
        <taxon>Pseudomonadati</taxon>
        <taxon>Pseudomonadota</taxon>
        <taxon>Alphaproteobacteria</taxon>
        <taxon>Rhodospirillales</taxon>
        <taxon>Azospirillaceae</taxon>
        <taxon>Niveispirillum</taxon>
    </lineage>
</organism>
<dbReference type="PANTHER" id="PTHR47691:SF3">
    <property type="entry name" value="HTH-TYPE TRANSCRIPTIONAL REGULATOR RV0890C-RELATED"/>
    <property type="match status" value="1"/>
</dbReference>
<evidence type="ECO:0000256" key="1">
    <source>
        <dbReference type="ARBA" id="ARBA00023125"/>
    </source>
</evidence>
<dbReference type="InterPro" id="IPR011990">
    <property type="entry name" value="TPR-like_helical_dom_sf"/>
</dbReference>
<dbReference type="SUPFAM" id="SSF52540">
    <property type="entry name" value="P-loop containing nucleoside triphosphate hydrolases"/>
    <property type="match status" value="1"/>
</dbReference>
<dbReference type="InterPro" id="IPR027417">
    <property type="entry name" value="P-loop_NTPase"/>
</dbReference>
<dbReference type="SUPFAM" id="SSF48452">
    <property type="entry name" value="TPR-like"/>
    <property type="match status" value="2"/>
</dbReference>
<evidence type="ECO:0000313" key="4">
    <source>
        <dbReference type="EMBL" id="AUN32735.1"/>
    </source>
</evidence>